<proteinExistence type="predicted"/>
<keyword evidence="4" id="KW-1185">Reference proteome</keyword>
<sequence>MAVESVTEDLYSLEHLSHRFQVTPERIAQIATGRNLKQHQISGQLYLQKNEVQQLIEELFLDINDKSRGYEIPEYLQNSPDAWAKTVVKMYREKFTYPASVSPSQGEFLKSLTCNIAPRNVVEIGCFTGISTIWLAAGLEQAGGVGNINSIDLFEDIIPAPPYHRAYLPNPLEYAQNSIENAQLAHRVKFHKSNSVAVGERIHEILSEPIDFIYIDGDHTKEGCEQDFLLFYPHVSVGGYIVLHDIYPEYCNWDGPRYVIDKYIKTSPHFELMEVKTSPFNFGMAVIRKVSQDRSLELRTKLKNTALWQGIKDKPLGKFIKKNIF</sequence>
<dbReference type="GO" id="GO:0071770">
    <property type="term" value="P:DIM/DIP cell wall layer assembly"/>
    <property type="evidence" value="ECO:0007669"/>
    <property type="project" value="TreeGrafter"/>
</dbReference>
<dbReference type="GO" id="GO:0032259">
    <property type="term" value="P:methylation"/>
    <property type="evidence" value="ECO:0007669"/>
    <property type="project" value="UniProtKB-KW"/>
</dbReference>
<dbReference type="OrthoDB" id="9816424at2"/>
<keyword evidence="2" id="KW-0808">Transferase</keyword>
<dbReference type="AlphaFoldDB" id="A0A9X5E997"/>
<dbReference type="PANTHER" id="PTHR40048">
    <property type="entry name" value="RHAMNOSYL O-METHYLTRANSFERASE"/>
    <property type="match status" value="1"/>
</dbReference>
<evidence type="ECO:0000313" key="3">
    <source>
        <dbReference type="EMBL" id="NHC36417.1"/>
    </source>
</evidence>
<organism evidence="3 4">
    <name type="scientific">Scytonema millei VB511283</name>
    <dbReference type="NCBI Taxonomy" id="1245923"/>
    <lineage>
        <taxon>Bacteria</taxon>
        <taxon>Bacillati</taxon>
        <taxon>Cyanobacteriota</taxon>
        <taxon>Cyanophyceae</taxon>
        <taxon>Nostocales</taxon>
        <taxon>Scytonemataceae</taxon>
        <taxon>Scytonema</taxon>
    </lineage>
</organism>
<dbReference type="Pfam" id="PF13578">
    <property type="entry name" value="Methyltransf_24"/>
    <property type="match status" value="1"/>
</dbReference>
<evidence type="ECO:0000313" key="4">
    <source>
        <dbReference type="Proteomes" id="UP000031532"/>
    </source>
</evidence>
<dbReference type="Proteomes" id="UP000031532">
    <property type="component" value="Unassembled WGS sequence"/>
</dbReference>
<accession>A0A9X5E997</accession>
<evidence type="ECO:0000256" key="2">
    <source>
        <dbReference type="ARBA" id="ARBA00022679"/>
    </source>
</evidence>
<comment type="caution">
    <text evidence="3">The sequence shown here is derived from an EMBL/GenBank/DDBJ whole genome shotgun (WGS) entry which is preliminary data.</text>
</comment>
<gene>
    <name evidence="3" type="ORF">QH73_0017510</name>
</gene>
<name>A0A9X5E997_9CYAN</name>
<evidence type="ECO:0000256" key="1">
    <source>
        <dbReference type="ARBA" id="ARBA00022603"/>
    </source>
</evidence>
<protein>
    <submittedName>
        <fullName evidence="3">Class I SAM-dependent methyltransferase</fullName>
    </submittedName>
</protein>
<dbReference type="CDD" id="cd02440">
    <property type="entry name" value="AdoMet_MTases"/>
    <property type="match status" value="1"/>
</dbReference>
<reference evidence="3 4" key="1">
    <citation type="journal article" date="2015" name="Genome Announc.">
        <title>Draft Genome Sequence of the Terrestrial Cyanobacterium Scytonema millei VB511283, Isolated from Eastern India.</title>
        <authorList>
            <person name="Sen D."/>
            <person name="Chandrababunaidu M.M."/>
            <person name="Singh D."/>
            <person name="Sanghi N."/>
            <person name="Ghorai A."/>
            <person name="Mishra G.P."/>
            <person name="Madduluri M."/>
            <person name="Adhikary S.P."/>
            <person name="Tripathy S."/>
        </authorList>
    </citation>
    <scope>NUCLEOTIDE SEQUENCE [LARGE SCALE GENOMIC DNA]</scope>
    <source>
        <strain evidence="3 4">VB511283</strain>
    </source>
</reference>
<dbReference type="InterPro" id="IPR029063">
    <property type="entry name" value="SAM-dependent_MTases_sf"/>
</dbReference>
<dbReference type="EMBL" id="JTJC03000005">
    <property type="protein sequence ID" value="NHC36417.1"/>
    <property type="molecule type" value="Genomic_DNA"/>
</dbReference>
<dbReference type="SUPFAM" id="SSF53335">
    <property type="entry name" value="S-adenosyl-L-methionine-dependent methyltransferases"/>
    <property type="match status" value="1"/>
</dbReference>
<dbReference type="Gene3D" id="3.40.50.150">
    <property type="entry name" value="Vaccinia Virus protein VP39"/>
    <property type="match status" value="1"/>
</dbReference>
<dbReference type="GO" id="GO:0005886">
    <property type="term" value="C:plasma membrane"/>
    <property type="evidence" value="ECO:0007669"/>
    <property type="project" value="TreeGrafter"/>
</dbReference>
<dbReference type="GO" id="GO:0008168">
    <property type="term" value="F:methyltransferase activity"/>
    <property type="evidence" value="ECO:0007669"/>
    <property type="project" value="UniProtKB-KW"/>
</dbReference>
<keyword evidence="1 3" id="KW-0489">Methyltransferase</keyword>
<dbReference type="PANTHER" id="PTHR40048:SF1">
    <property type="entry name" value="RHAMNOSYL O-METHYLTRANSFERASE"/>
    <property type="match status" value="1"/>
</dbReference>
<dbReference type="RefSeq" id="WP_039716112.1">
    <property type="nucleotide sequence ID" value="NZ_JTJC03000005.1"/>
</dbReference>